<dbReference type="EC" id="4.1.99.22" evidence="1 12"/>
<keyword evidence="8 12" id="KW-0342">GTP-binding</keyword>
<dbReference type="InterPro" id="IPR013785">
    <property type="entry name" value="Aldolase_TIM"/>
</dbReference>
<feature type="binding site" evidence="12">
    <location>
        <position position="45"/>
    </location>
    <ligand>
        <name>[4Fe-4S] cluster</name>
        <dbReference type="ChEBI" id="CHEBI:49883"/>
        <label>1</label>
        <note>4Fe-4S-S-AdoMet</note>
    </ligand>
</feature>
<feature type="binding site" evidence="12">
    <location>
        <position position="275"/>
    </location>
    <ligand>
        <name>[4Fe-4S] cluster</name>
        <dbReference type="ChEBI" id="CHEBI:49883"/>
        <label>2</label>
        <note>4Fe-4S-substrate</note>
    </ligand>
</feature>
<dbReference type="InterPro" id="IPR007197">
    <property type="entry name" value="rSAM"/>
</dbReference>
<feature type="binding site" evidence="12">
    <location>
        <position position="289"/>
    </location>
    <ligand>
        <name>[4Fe-4S] cluster</name>
        <dbReference type="ChEBI" id="CHEBI:49883"/>
        <label>2</label>
        <note>4Fe-4S-substrate</note>
    </ligand>
</feature>
<dbReference type="InterPro" id="IPR050105">
    <property type="entry name" value="MoCo_biosynth_MoaA/MoaC"/>
</dbReference>
<feature type="binding site" evidence="12">
    <location>
        <position position="206"/>
    </location>
    <ligand>
        <name>S-adenosyl-L-methionine</name>
        <dbReference type="ChEBI" id="CHEBI:59789"/>
    </ligand>
</feature>
<dbReference type="InterPro" id="IPR010505">
    <property type="entry name" value="MoaA_twitch"/>
</dbReference>
<evidence type="ECO:0000313" key="15">
    <source>
        <dbReference type="Proteomes" id="UP001597044"/>
    </source>
</evidence>
<accession>A0ABW3HCX5</accession>
<dbReference type="PANTHER" id="PTHR22960">
    <property type="entry name" value="MOLYBDOPTERIN COFACTOR SYNTHESIS PROTEIN A"/>
    <property type="match status" value="1"/>
</dbReference>
<reference evidence="15" key="1">
    <citation type="journal article" date="2019" name="Int. J. Syst. Evol. Microbiol.">
        <title>The Global Catalogue of Microorganisms (GCM) 10K type strain sequencing project: providing services to taxonomists for standard genome sequencing and annotation.</title>
        <authorList>
            <consortium name="The Broad Institute Genomics Platform"/>
            <consortium name="The Broad Institute Genome Sequencing Center for Infectious Disease"/>
            <person name="Wu L."/>
            <person name="Ma J."/>
        </authorList>
    </citation>
    <scope>NUCLEOTIDE SEQUENCE [LARGE SCALE GENOMIC DNA]</scope>
    <source>
        <strain evidence="15">CCUG 63419</strain>
    </source>
</reference>
<feature type="domain" description="Radical SAM core" evidence="13">
    <location>
        <begin position="22"/>
        <end position="238"/>
    </location>
</feature>
<evidence type="ECO:0000256" key="7">
    <source>
        <dbReference type="ARBA" id="ARBA00023014"/>
    </source>
</evidence>
<evidence type="ECO:0000256" key="11">
    <source>
        <dbReference type="ARBA" id="ARBA00048697"/>
    </source>
</evidence>
<keyword evidence="7 12" id="KW-0411">Iron-sulfur</keyword>
<comment type="catalytic activity">
    <reaction evidence="11 12">
        <text>GTP + AH2 + S-adenosyl-L-methionine = (8S)-3',8-cyclo-7,8-dihydroguanosine 5'-triphosphate + 5'-deoxyadenosine + L-methionine + A + H(+)</text>
        <dbReference type="Rhea" id="RHEA:49576"/>
        <dbReference type="ChEBI" id="CHEBI:13193"/>
        <dbReference type="ChEBI" id="CHEBI:15378"/>
        <dbReference type="ChEBI" id="CHEBI:17319"/>
        <dbReference type="ChEBI" id="CHEBI:17499"/>
        <dbReference type="ChEBI" id="CHEBI:37565"/>
        <dbReference type="ChEBI" id="CHEBI:57844"/>
        <dbReference type="ChEBI" id="CHEBI:59789"/>
        <dbReference type="ChEBI" id="CHEBI:131766"/>
        <dbReference type="EC" id="4.1.99.22"/>
    </reaction>
</comment>
<comment type="function">
    <text evidence="12">Catalyzes the cyclization of GTP to (8S)-3',8-cyclo-7,8-dihydroguanosine 5'-triphosphate.</text>
</comment>
<dbReference type="SFLD" id="SFLDG01067">
    <property type="entry name" value="SPASM/twitch_domain_containing"/>
    <property type="match status" value="1"/>
</dbReference>
<dbReference type="EMBL" id="JBHTIT010000001">
    <property type="protein sequence ID" value="MFD0949062.1"/>
    <property type="molecule type" value="Genomic_DNA"/>
</dbReference>
<feature type="binding site" evidence="12">
    <location>
        <position position="80"/>
    </location>
    <ligand>
        <name>GTP</name>
        <dbReference type="ChEBI" id="CHEBI:37565"/>
    </ligand>
</feature>
<dbReference type="NCBIfam" id="TIGR02666">
    <property type="entry name" value="moaA"/>
    <property type="match status" value="1"/>
</dbReference>
<dbReference type="SUPFAM" id="SSF102114">
    <property type="entry name" value="Radical SAM enzymes"/>
    <property type="match status" value="1"/>
</dbReference>
<evidence type="ECO:0000256" key="12">
    <source>
        <dbReference type="HAMAP-Rule" id="MF_01225"/>
    </source>
</evidence>
<keyword evidence="10 12" id="KW-0456">Lyase</keyword>
<keyword evidence="4 12" id="KW-0479">Metal-binding</keyword>
<dbReference type="Pfam" id="PF06463">
    <property type="entry name" value="Mob_synth_C"/>
    <property type="match status" value="1"/>
</dbReference>
<name>A0ABW3HCX5_9GAMM</name>
<dbReference type="Gene3D" id="3.20.20.70">
    <property type="entry name" value="Aldolase class I"/>
    <property type="match status" value="1"/>
</dbReference>
<gene>
    <name evidence="12 14" type="primary">moaA</name>
    <name evidence="14" type="ORF">ACFQ0F_01410</name>
</gene>
<dbReference type="CDD" id="cd01335">
    <property type="entry name" value="Radical_SAM"/>
    <property type="match status" value="1"/>
</dbReference>
<dbReference type="Proteomes" id="UP001597044">
    <property type="component" value="Unassembled WGS sequence"/>
</dbReference>
<feature type="binding site" evidence="12">
    <location>
        <position position="31"/>
    </location>
    <ligand>
        <name>GTP</name>
        <dbReference type="ChEBI" id="CHEBI:37565"/>
    </ligand>
</feature>
<dbReference type="InterPro" id="IPR006638">
    <property type="entry name" value="Elp3/MiaA/NifB-like_rSAM"/>
</dbReference>
<keyword evidence="9 12" id="KW-0501">Molybdenum cofactor biosynthesis</keyword>
<protein>
    <recommendedName>
        <fullName evidence="1 12">GTP 3',8-cyclase</fullName>
        <ecNumber evidence="1 12">4.1.99.22</ecNumber>
    </recommendedName>
    <alternativeName>
        <fullName evidence="12">Molybdenum cofactor biosynthesis protein A</fullName>
    </alternativeName>
</protein>
<evidence type="ECO:0000256" key="6">
    <source>
        <dbReference type="ARBA" id="ARBA00023004"/>
    </source>
</evidence>
<keyword evidence="2 12" id="KW-0004">4Fe-4S</keyword>
<dbReference type="RefSeq" id="WP_379068283.1">
    <property type="nucleotide sequence ID" value="NZ_JBHTIT010000001.1"/>
</dbReference>
<comment type="pathway">
    <text evidence="12">Cofactor biosynthesis; molybdopterin biosynthesis.</text>
</comment>
<organism evidence="14 15">
    <name type="scientific">Paraperlucidibaca wandonensis</name>
    <dbReference type="NCBI Taxonomy" id="1268273"/>
    <lineage>
        <taxon>Bacteria</taxon>
        <taxon>Pseudomonadati</taxon>
        <taxon>Pseudomonadota</taxon>
        <taxon>Gammaproteobacteria</taxon>
        <taxon>Moraxellales</taxon>
        <taxon>Moraxellaceae</taxon>
        <taxon>Paraperlucidibaca</taxon>
    </lineage>
</organism>
<dbReference type="InterPro" id="IPR040064">
    <property type="entry name" value="MoaA-like"/>
</dbReference>
<feature type="binding site" evidence="12">
    <location>
        <position position="38"/>
    </location>
    <ligand>
        <name>[4Fe-4S] cluster</name>
        <dbReference type="ChEBI" id="CHEBI:49883"/>
        <label>1</label>
        <note>4Fe-4S-S-AdoMet</note>
    </ligand>
</feature>
<dbReference type="CDD" id="cd21117">
    <property type="entry name" value="Twitch_MoaA"/>
    <property type="match status" value="1"/>
</dbReference>
<dbReference type="PROSITE" id="PS51918">
    <property type="entry name" value="RADICAL_SAM"/>
    <property type="match status" value="1"/>
</dbReference>
<comment type="similarity">
    <text evidence="12">Belongs to the radical SAM superfamily. MoaA family.</text>
</comment>
<comment type="subunit">
    <text evidence="12">Monomer and homodimer.</text>
</comment>
<dbReference type="InterPro" id="IPR000385">
    <property type="entry name" value="MoaA_NifB_PqqE_Fe-S-bd_CS"/>
</dbReference>
<evidence type="ECO:0000256" key="1">
    <source>
        <dbReference type="ARBA" id="ARBA00012167"/>
    </source>
</evidence>
<keyword evidence="3 12" id="KW-0949">S-adenosyl-L-methionine</keyword>
<evidence type="ECO:0000256" key="3">
    <source>
        <dbReference type="ARBA" id="ARBA00022691"/>
    </source>
</evidence>
<keyword evidence="6 12" id="KW-0408">Iron</keyword>
<dbReference type="SFLD" id="SFLDG01386">
    <property type="entry name" value="main_SPASM_domain-containing"/>
    <property type="match status" value="1"/>
</dbReference>
<keyword evidence="5 12" id="KW-0547">Nucleotide-binding</keyword>
<dbReference type="InterPro" id="IPR058240">
    <property type="entry name" value="rSAM_sf"/>
</dbReference>
<dbReference type="InterPro" id="IPR013483">
    <property type="entry name" value="MoaA"/>
</dbReference>
<comment type="caution">
    <text evidence="12">Lacks conserved residue(s) required for the propagation of feature annotation.</text>
</comment>
<evidence type="ECO:0000256" key="4">
    <source>
        <dbReference type="ARBA" id="ARBA00022723"/>
    </source>
</evidence>
<evidence type="ECO:0000256" key="8">
    <source>
        <dbReference type="ARBA" id="ARBA00023134"/>
    </source>
</evidence>
<feature type="binding site" evidence="12">
    <location>
        <position position="272"/>
    </location>
    <ligand>
        <name>[4Fe-4S] cluster</name>
        <dbReference type="ChEBI" id="CHEBI:49883"/>
        <label>2</label>
        <note>4Fe-4S-substrate</note>
    </ligand>
</feature>
<dbReference type="GO" id="GO:0061798">
    <property type="term" value="F:GTP 3',8'-cyclase activity"/>
    <property type="evidence" value="ECO:0007669"/>
    <property type="project" value="UniProtKB-EC"/>
</dbReference>
<sequence>MTSAAHGLTSSGAAPRTGLIDGLGRQINYLRLSVTDRCDLRCRYCMADDMQFLPREQTLTRAEIHRLASLFVAEGVRKIRLTGGEPLTRPDIIAICEDLAALPGLDELVLSTNGRQLANHAIALKQAGVSRLNISLDSLEAERFRYITRHGVLADVIAGIDAAVAQGFKRIRLNSVILRGSNDDEILNLVAFALAREIDICFIEEMPLGDVGRNRAASFISSADIAERLAEHYALTPLINTDAHAGPARYMQAQGYPNSRIGFISPHSNTFCASCNRLRLTAEGRLLLCLGQEESLSLRDLIRQYPADDHEVRRALHNALTHKPASHDFQHDGEQLVRFMSASGG</sequence>
<comment type="cofactor">
    <cofactor evidence="12">
        <name>[4Fe-4S] cluster</name>
        <dbReference type="ChEBI" id="CHEBI:49883"/>
    </cofactor>
    <text evidence="12">Binds 2 [4Fe-4S] clusters. Binds 1 [4Fe-4S] cluster coordinated with 3 cysteines and an exchangeable S-adenosyl-L-methionine and 1 [4Fe-4S] cluster coordinated with 3 cysteines and the GTP-derived substrate.</text>
</comment>
<evidence type="ECO:0000256" key="5">
    <source>
        <dbReference type="ARBA" id="ARBA00022741"/>
    </source>
</evidence>
<keyword evidence="15" id="KW-1185">Reference proteome</keyword>
<evidence type="ECO:0000313" key="14">
    <source>
        <dbReference type="EMBL" id="MFD0949062.1"/>
    </source>
</evidence>
<feature type="binding site" evidence="12">
    <location>
        <position position="44"/>
    </location>
    <ligand>
        <name>S-adenosyl-L-methionine</name>
        <dbReference type="ChEBI" id="CHEBI:59789"/>
    </ligand>
</feature>
<comment type="caution">
    <text evidence="14">The sequence shown here is derived from an EMBL/GenBank/DDBJ whole genome shotgun (WGS) entry which is preliminary data.</text>
</comment>
<dbReference type="Pfam" id="PF04055">
    <property type="entry name" value="Radical_SAM"/>
    <property type="match status" value="1"/>
</dbReference>
<dbReference type="SFLD" id="SFLDG01383">
    <property type="entry name" value="cyclic_pyranopterin_phosphate"/>
    <property type="match status" value="1"/>
</dbReference>
<evidence type="ECO:0000256" key="9">
    <source>
        <dbReference type="ARBA" id="ARBA00023150"/>
    </source>
</evidence>
<feature type="binding site" evidence="12">
    <location>
        <begin position="277"/>
        <end position="279"/>
    </location>
    <ligand>
        <name>GTP</name>
        <dbReference type="ChEBI" id="CHEBI:37565"/>
    </ligand>
</feature>
<dbReference type="SFLD" id="SFLDS00029">
    <property type="entry name" value="Radical_SAM"/>
    <property type="match status" value="1"/>
</dbReference>
<dbReference type="PANTHER" id="PTHR22960:SF0">
    <property type="entry name" value="MOLYBDENUM COFACTOR BIOSYNTHESIS PROTEIN 1"/>
    <property type="match status" value="1"/>
</dbReference>
<dbReference type="SMART" id="SM00729">
    <property type="entry name" value="Elp3"/>
    <property type="match status" value="1"/>
</dbReference>
<feature type="binding site" evidence="12">
    <location>
        <position position="135"/>
    </location>
    <ligand>
        <name>S-adenosyl-L-methionine</name>
        <dbReference type="ChEBI" id="CHEBI:59789"/>
    </ligand>
</feature>
<evidence type="ECO:0000256" key="10">
    <source>
        <dbReference type="ARBA" id="ARBA00023239"/>
    </source>
</evidence>
<feature type="binding site" evidence="12">
    <location>
        <position position="42"/>
    </location>
    <ligand>
        <name>[4Fe-4S] cluster</name>
        <dbReference type="ChEBI" id="CHEBI:49883"/>
        <label>1</label>
        <note>4Fe-4S-S-AdoMet</note>
    </ligand>
</feature>
<dbReference type="PROSITE" id="PS01305">
    <property type="entry name" value="MOAA_NIFB_PQQE"/>
    <property type="match status" value="1"/>
</dbReference>
<feature type="binding site" evidence="12">
    <location>
        <position position="84"/>
    </location>
    <ligand>
        <name>S-adenosyl-L-methionine</name>
        <dbReference type="ChEBI" id="CHEBI:59789"/>
    </ligand>
</feature>
<dbReference type="HAMAP" id="MF_01225_B">
    <property type="entry name" value="MoaA_B"/>
    <property type="match status" value="1"/>
</dbReference>
<evidence type="ECO:0000256" key="2">
    <source>
        <dbReference type="ARBA" id="ARBA00022485"/>
    </source>
</evidence>
<feature type="binding site" evidence="12">
    <location>
        <position position="111"/>
    </location>
    <ligand>
        <name>GTP</name>
        <dbReference type="ChEBI" id="CHEBI:37565"/>
    </ligand>
</feature>
<evidence type="ECO:0000259" key="13">
    <source>
        <dbReference type="PROSITE" id="PS51918"/>
    </source>
</evidence>
<proteinExistence type="inferred from homology"/>